<evidence type="ECO:0000256" key="4">
    <source>
        <dbReference type="ARBA" id="ARBA00022963"/>
    </source>
</evidence>
<evidence type="ECO:0000313" key="11">
    <source>
        <dbReference type="EMBL" id="KAJ3658391.1"/>
    </source>
</evidence>
<gene>
    <name evidence="11" type="ORF">Zmor_010131</name>
</gene>
<dbReference type="FunFam" id="3.40.50.1820:FF:000057">
    <property type="entry name" value="Lipase"/>
    <property type="match status" value="1"/>
</dbReference>
<name>A0AA38IQY2_9CUCU</name>
<feature type="active site" description="Nucleophile" evidence="8">
    <location>
        <position position="171"/>
    </location>
</feature>
<evidence type="ECO:0000256" key="9">
    <source>
        <dbReference type="SAM" id="SignalP"/>
    </source>
</evidence>
<keyword evidence="4 7" id="KW-0442">Lipid degradation</keyword>
<comment type="caution">
    <text evidence="11">The sequence shown here is derived from an EMBL/GenBank/DDBJ whole genome shotgun (WGS) entry which is preliminary data.</text>
</comment>
<feature type="domain" description="Partial AB-hydrolase lipase" evidence="10">
    <location>
        <begin position="35"/>
        <end position="93"/>
    </location>
</feature>
<evidence type="ECO:0000259" key="10">
    <source>
        <dbReference type="Pfam" id="PF04083"/>
    </source>
</evidence>
<keyword evidence="12" id="KW-1185">Reference proteome</keyword>
<evidence type="ECO:0000256" key="7">
    <source>
        <dbReference type="PIRNR" id="PIRNR000862"/>
    </source>
</evidence>
<keyword evidence="6" id="KW-0325">Glycoprotein</keyword>
<feature type="signal peptide" evidence="9">
    <location>
        <begin position="1"/>
        <end position="19"/>
    </location>
</feature>
<evidence type="ECO:0000256" key="1">
    <source>
        <dbReference type="ARBA" id="ARBA00010701"/>
    </source>
</evidence>
<dbReference type="InterPro" id="IPR006693">
    <property type="entry name" value="AB_hydrolase_lipase"/>
</dbReference>
<dbReference type="Pfam" id="PF04083">
    <property type="entry name" value="Abhydro_lipase"/>
    <property type="match status" value="1"/>
</dbReference>
<feature type="active site" description="Charge relay system" evidence="8">
    <location>
        <position position="374"/>
    </location>
</feature>
<keyword evidence="5" id="KW-0443">Lipid metabolism</keyword>
<feature type="active site" description="Charge relay system" evidence="8">
    <location>
        <position position="343"/>
    </location>
</feature>
<dbReference type="AlphaFoldDB" id="A0AA38IQY2"/>
<dbReference type="PIRSF" id="PIRSF000862">
    <property type="entry name" value="Steryl_ester_lip"/>
    <property type="match status" value="1"/>
</dbReference>
<dbReference type="Gene3D" id="3.40.50.1820">
    <property type="entry name" value="alpha/beta hydrolase"/>
    <property type="match status" value="1"/>
</dbReference>
<dbReference type="EMBL" id="JALNTZ010000003">
    <property type="protein sequence ID" value="KAJ3658391.1"/>
    <property type="molecule type" value="Genomic_DNA"/>
</dbReference>
<reference evidence="11" key="1">
    <citation type="journal article" date="2023" name="G3 (Bethesda)">
        <title>Whole genome assemblies of Zophobas morio and Tenebrio molitor.</title>
        <authorList>
            <person name="Kaur S."/>
            <person name="Stinson S.A."/>
            <person name="diCenzo G.C."/>
        </authorList>
    </citation>
    <scope>NUCLEOTIDE SEQUENCE</scope>
    <source>
        <strain evidence="11">QUZm001</strain>
    </source>
</reference>
<evidence type="ECO:0000313" key="12">
    <source>
        <dbReference type="Proteomes" id="UP001168821"/>
    </source>
</evidence>
<evidence type="ECO:0000256" key="3">
    <source>
        <dbReference type="ARBA" id="ARBA00022801"/>
    </source>
</evidence>
<feature type="chain" id="PRO_5041434460" description="Lipase" evidence="9">
    <location>
        <begin position="20"/>
        <end position="398"/>
    </location>
</feature>
<evidence type="ECO:0000256" key="8">
    <source>
        <dbReference type="PIRSR" id="PIRSR000862-1"/>
    </source>
</evidence>
<dbReference type="SUPFAM" id="SSF53474">
    <property type="entry name" value="alpha/beta-Hydrolases"/>
    <property type="match status" value="1"/>
</dbReference>
<comment type="similarity">
    <text evidence="1 7">Belongs to the AB hydrolase superfamily. Lipase family.</text>
</comment>
<organism evidence="11 12">
    <name type="scientific">Zophobas morio</name>
    <dbReference type="NCBI Taxonomy" id="2755281"/>
    <lineage>
        <taxon>Eukaryota</taxon>
        <taxon>Metazoa</taxon>
        <taxon>Ecdysozoa</taxon>
        <taxon>Arthropoda</taxon>
        <taxon>Hexapoda</taxon>
        <taxon>Insecta</taxon>
        <taxon>Pterygota</taxon>
        <taxon>Neoptera</taxon>
        <taxon>Endopterygota</taxon>
        <taxon>Coleoptera</taxon>
        <taxon>Polyphaga</taxon>
        <taxon>Cucujiformia</taxon>
        <taxon>Tenebrionidae</taxon>
        <taxon>Zophobas</taxon>
    </lineage>
</organism>
<dbReference type="Proteomes" id="UP001168821">
    <property type="component" value="Unassembled WGS sequence"/>
</dbReference>
<accession>A0AA38IQY2</accession>
<protein>
    <recommendedName>
        <fullName evidence="7">Lipase</fullName>
    </recommendedName>
</protein>
<dbReference type="PANTHER" id="PTHR11005">
    <property type="entry name" value="LYSOSOMAL ACID LIPASE-RELATED"/>
    <property type="match status" value="1"/>
</dbReference>
<dbReference type="InterPro" id="IPR029058">
    <property type="entry name" value="AB_hydrolase_fold"/>
</dbReference>
<evidence type="ECO:0000256" key="6">
    <source>
        <dbReference type="ARBA" id="ARBA00023180"/>
    </source>
</evidence>
<dbReference type="InterPro" id="IPR025483">
    <property type="entry name" value="Lipase_euk"/>
</dbReference>
<proteinExistence type="inferred from homology"/>
<evidence type="ECO:0000256" key="5">
    <source>
        <dbReference type="ARBA" id="ARBA00023098"/>
    </source>
</evidence>
<dbReference type="GO" id="GO:0016042">
    <property type="term" value="P:lipid catabolic process"/>
    <property type="evidence" value="ECO:0007669"/>
    <property type="project" value="UniProtKB-KW"/>
</dbReference>
<evidence type="ECO:0000256" key="2">
    <source>
        <dbReference type="ARBA" id="ARBA00022729"/>
    </source>
</evidence>
<keyword evidence="2 9" id="KW-0732">Signal</keyword>
<keyword evidence="3 7" id="KW-0378">Hydrolase</keyword>
<sequence>MTLLVTVFATLLLTHHGFSSSVNPLDDPDVGLDTIQMIESHGYPCESHNIVTEDGYILTYHRIPHGIDNPVVGTKPVLLMHGASCSSADFVNMGPERSLGYILADKGYDVWIGNARGTAWSRNHTTLDVVTDAAEFFDFSWHEVGYYDLPAAIDYILDVNGDDSLHYVGHSYGTTNFLVLATTRPEYNSKIKLASLLAPVSRMEHQKNQLLVIVAKYIDRIAALADKYHLYEIPLVDQIREIGVSLCSQPAYFSVCEKILFTIVGEDEPEFDLNKIAVLLTNTPSNTGLKQFYHSAQEVKNGGFSQYDYGAAKNLEIYSSETPPSYDISKISSPVALYYGKNDAVVNPEDVAELLSELPNAVNDYLVSFELFNHFDFLFAIDVVELLYTELISVMDKY</sequence>
<dbReference type="GO" id="GO:0016788">
    <property type="term" value="F:hydrolase activity, acting on ester bonds"/>
    <property type="evidence" value="ECO:0007669"/>
    <property type="project" value="InterPro"/>
</dbReference>